<keyword evidence="2" id="KW-1133">Transmembrane helix</keyword>
<feature type="compositionally biased region" description="Polar residues" evidence="1">
    <location>
        <begin position="1"/>
        <end position="10"/>
    </location>
</feature>
<gene>
    <name evidence="3" type="ORF">CALVIDRAFT_559887</name>
</gene>
<keyword evidence="2" id="KW-0472">Membrane</keyword>
<accession>A0A167RTB7</accession>
<evidence type="ECO:0000313" key="3">
    <source>
        <dbReference type="EMBL" id="KZP01259.1"/>
    </source>
</evidence>
<organism evidence="3 4">
    <name type="scientific">Calocera viscosa (strain TUFC12733)</name>
    <dbReference type="NCBI Taxonomy" id="1330018"/>
    <lineage>
        <taxon>Eukaryota</taxon>
        <taxon>Fungi</taxon>
        <taxon>Dikarya</taxon>
        <taxon>Basidiomycota</taxon>
        <taxon>Agaricomycotina</taxon>
        <taxon>Dacrymycetes</taxon>
        <taxon>Dacrymycetales</taxon>
        <taxon>Dacrymycetaceae</taxon>
        <taxon>Calocera</taxon>
    </lineage>
</organism>
<evidence type="ECO:0000256" key="1">
    <source>
        <dbReference type="SAM" id="MobiDB-lite"/>
    </source>
</evidence>
<dbReference type="Proteomes" id="UP000076738">
    <property type="component" value="Unassembled WGS sequence"/>
</dbReference>
<feature type="transmembrane region" description="Helical" evidence="2">
    <location>
        <begin position="332"/>
        <end position="354"/>
    </location>
</feature>
<dbReference type="EMBL" id="KV417267">
    <property type="protein sequence ID" value="KZP01259.1"/>
    <property type="molecule type" value="Genomic_DNA"/>
</dbReference>
<feature type="compositionally biased region" description="Low complexity" evidence="1">
    <location>
        <begin position="260"/>
        <end position="270"/>
    </location>
</feature>
<proteinExistence type="predicted"/>
<feature type="region of interest" description="Disordered" evidence="1">
    <location>
        <begin position="175"/>
        <end position="291"/>
    </location>
</feature>
<feature type="region of interest" description="Disordered" evidence="1">
    <location>
        <begin position="1"/>
        <end position="24"/>
    </location>
</feature>
<name>A0A167RTB7_CALVF</name>
<reference evidence="3 4" key="1">
    <citation type="journal article" date="2016" name="Mol. Biol. Evol.">
        <title>Comparative Genomics of Early-Diverging Mushroom-Forming Fungi Provides Insights into the Origins of Lignocellulose Decay Capabilities.</title>
        <authorList>
            <person name="Nagy L.G."/>
            <person name="Riley R."/>
            <person name="Tritt A."/>
            <person name="Adam C."/>
            <person name="Daum C."/>
            <person name="Floudas D."/>
            <person name="Sun H."/>
            <person name="Yadav J.S."/>
            <person name="Pangilinan J."/>
            <person name="Larsson K.H."/>
            <person name="Matsuura K."/>
            <person name="Barry K."/>
            <person name="Labutti K."/>
            <person name="Kuo R."/>
            <person name="Ohm R.A."/>
            <person name="Bhattacharya S.S."/>
            <person name="Shirouzu T."/>
            <person name="Yoshinaga Y."/>
            <person name="Martin F.M."/>
            <person name="Grigoriev I.V."/>
            <person name="Hibbett D.S."/>
        </authorList>
    </citation>
    <scope>NUCLEOTIDE SEQUENCE [LARGE SCALE GENOMIC DNA]</scope>
    <source>
        <strain evidence="3 4">TUFC12733</strain>
    </source>
</reference>
<feature type="compositionally biased region" description="Low complexity" evidence="1">
    <location>
        <begin position="225"/>
        <end position="234"/>
    </location>
</feature>
<protein>
    <submittedName>
        <fullName evidence="3">Uncharacterized protein</fullName>
    </submittedName>
</protein>
<sequence>MSTLQSTNSFLLHPPTPSGRPGHGWTSTTYHLPLSCYEHRTLQFVLLTPVFSESQQPTGNGGRKFFLPINLFLHYTADFGHDAALQFLSTLTETGDFLRRQILLLPGFTSETAPLDSGTVVGELLQELLAFSLLQEDALLLEPQEEGKGKAPPWDVPMIPSEFIFHHPRLFLQTIEPPAGTPAAGGEVQLTKGQESKAQATESAPIPLAADGTAPNRPRMQSAYDATPAPQTEAEPADPRPSTPSADAGTPNPADVALPASSDSDSGASDETAQQHSSPATSLDSDSEGSCTSLVRSLSYDNLKKIVLEERQRKREDREATKPRILKPASSFSSGTILKTMAVLGGLAAVIFVARRYRINLFQVGLEMCLLF</sequence>
<feature type="compositionally biased region" description="Polar residues" evidence="1">
    <location>
        <begin position="271"/>
        <end position="291"/>
    </location>
</feature>
<evidence type="ECO:0000256" key="2">
    <source>
        <dbReference type="SAM" id="Phobius"/>
    </source>
</evidence>
<keyword evidence="4" id="KW-1185">Reference proteome</keyword>
<dbReference type="AlphaFoldDB" id="A0A167RTB7"/>
<evidence type="ECO:0000313" key="4">
    <source>
        <dbReference type="Proteomes" id="UP000076738"/>
    </source>
</evidence>
<keyword evidence="2" id="KW-0812">Transmembrane</keyword>
<feature type="compositionally biased region" description="Polar residues" evidence="1">
    <location>
        <begin position="191"/>
        <end position="202"/>
    </location>
</feature>